<sequence length="135" mass="15174">MGVRLKRRNIRSNDRNSPTERSLGIFTPVAVQHMRAFVVRPMQSNVSVVLQKTMSLRPSYQLLICESRGHFPVALHGSGPCLKCISHQNECAESTHAMNSSHVVCRWVYKTVPHVNDQTTITCCKNSTARRASLL</sequence>
<dbReference type="AlphaFoldDB" id="G0U8G5"/>
<proteinExistence type="predicted"/>
<gene>
    <name evidence="2" type="ORF">TVY486_1113750</name>
</gene>
<name>G0U8G5_TRYVY</name>
<protein>
    <submittedName>
        <fullName evidence="2">Uncharacterized protein</fullName>
    </submittedName>
</protein>
<evidence type="ECO:0000256" key="1">
    <source>
        <dbReference type="SAM" id="MobiDB-lite"/>
    </source>
</evidence>
<feature type="compositionally biased region" description="Basic residues" evidence="1">
    <location>
        <begin position="1"/>
        <end position="10"/>
    </location>
</feature>
<reference evidence="2" key="1">
    <citation type="journal article" date="2012" name="Proc. Natl. Acad. Sci. U.S.A.">
        <title>Antigenic diversity is generated by distinct evolutionary mechanisms in African trypanosome species.</title>
        <authorList>
            <person name="Jackson A.P."/>
            <person name="Berry A."/>
            <person name="Aslett M."/>
            <person name="Allison H.C."/>
            <person name="Burton P."/>
            <person name="Vavrova-Anderson J."/>
            <person name="Brown R."/>
            <person name="Browne H."/>
            <person name="Corton N."/>
            <person name="Hauser H."/>
            <person name="Gamble J."/>
            <person name="Gilderthorp R."/>
            <person name="Marcello L."/>
            <person name="McQuillan J."/>
            <person name="Otto T.D."/>
            <person name="Quail M.A."/>
            <person name="Sanders M.J."/>
            <person name="van Tonder A."/>
            <person name="Ginger M.L."/>
            <person name="Field M.C."/>
            <person name="Barry J.D."/>
            <person name="Hertz-Fowler C."/>
            <person name="Berriman M."/>
        </authorList>
    </citation>
    <scope>NUCLEOTIDE SEQUENCE</scope>
    <source>
        <strain evidence="2">Y486</strain>
    </source>
</reference>
<dbReference type="EMBL" id="HE573027">
    <property type="protein sequence ID" value="CCC53891.1"/>
    <property type="molecule type" value="Genomic_DNA"/>
</dbReference>
<feature type="region of interest" description="Disordered" evidence="1">
    <location>
        <begin position="1"/>
        <end position="21"/>
    </location>
</feature>
<accession>G0U8G5</accession>
<dbReference type="VEuPathDB" id="TriTrypDB:TvY486_1113750"/>
<evidence type="ECO:0000313" key="2">
    <source>
        <dbReference type="EMBL" id="CCC53891.1"/>
    </source>
</evidence>
<organism evidence="2">
    <name type="scientific">Trypanosoma vivax (strain Y486)</name>
    <dbReference type="NCBI Taxonomy" id="1055687"/>
    <lineage>
        <taxon>Eukaryota</taxon>
        <taxon>Discoba</taxon>
        <taxon>Euglenozoa</taxon>
        <taxon>Kinetoplastea</taxon>
        <taxon>Metakinetoplastina</taxon>
        <taxon>Trypanosomatida</taxon>
        <taxon>Trypanosomatidae</taxon>
        <taxon>Trypanosoma</taxon>
        <taxon>Duttonella</taxon>
    </lineage>
</organism>